<feature type="transmembrane region" description="Helical" evidence="5">
    <location>
        <begin position="221"/>
        <end position="241"/>
    </location>
</feature>
<comment type="caution">
    <text evidence="6">The sequence shown here is derived from an EMBL/GenBank/DDBJ whole genome shotgun (WGS) entry which is preliminary data.</text>
</comment>
<accession>A0A0P6S686</accession>
<keyword evidence="7" id="KW-1185">Reference proteome</keyword>
<dbReference type="InterPro" id="IPR001807">
    <property type="entry name" value="ClC"/>
</dbReference>
<dbReference type="Pfam" id="PF00654">
    <property type="entry name" value="Voltage_CLC"/>
    <property type="match status" value="1"/>
</dbReference>
<keyword evidence="3 5" id="KW-1133">Transmembrane helix</keyword>
<name>A0A0P6S686_9STRE</name>
<feature type="transmembrane region" description="Helical" evidence="5">
    <location>
        <begin position="261"/>
        <end position="281"/>
    </location>
</feature>
<evidence type="ECO:0000256" key="5">
    <source>
        <dbReference type="SAM" id="Phobius"/>
    </source>
</evidence>
<evidence type="ECO:0000256" key="2">
    <source>
        <dbReference type="ARBA" id="ARBA00022692"/>
    </source>
</evidence>
<keyword evidence="4 5" id="KW-0472">Membrane</keyword>
<dbReference type="SUPFAM" id="SSF81340">
    <property type="entry name" value="Clc chloride channel"/>
    <property type="match status" value="1"/>
</dbReference>
<feature type="transmembrane region" description="Helical" evidence="5">
    <location>
        <begin position="366"/>
        <end position="392"/>
    </location>
</feature>
<comment type="subcellular location">
    <subcellularLocation>
        <location evidence="1">Membrane</location>
        <topology evidence="1">Multi-pass membrane protein</topology>
    </subcellularLocation>
</comment>
<sequence length="406" mass="43318">MTKPIAQVADVRLKDNLILAALALPIGLVIGAIDYVFGQGLLEISAFRQQHLLYLVPFLALAGLVIVYSYHHYGKSAKKGMGLVFDVGHDKADAIPLVLIPLIILSTWLTHLFGGSAGREGVAVQIGAAVSHYCHRLTAIKNKSQIFLVMGMAAGFAGLFQTPMAAVVFALEVLCLGQLSYSALIPAVVASFTASWTSHQLGLEKFSVPLVDALAMTPTYFVQLILLGVVFGLVGNGFAYLLEKGKQVVAKQLPNPYHRVLLVGVVLSAVLLLFHFGRYTGLGTNLIAAAFDHQPIYSYDWLLKCLLTVVTLSAGFQGGEVTPLFSIGASLGVVLAPLVGLPVPLVAALGYVTVFGSATNTFLAPIFIGIEVFGVANAPAYFIVSAFAYMVSRRHSIYSQQRSVNP</sequence>
<dbReference type="EMBL" id="LHQM01000010">
    <property type="protein sequence ID" value="KPJ22662.1"/>
    <property type="molecule type" value="Genomic_DNA"/>
</dbReference>
<dbReference type="PATRIC" id="fig|119224.3.peg.149"/>
<feature type="transmembrane region" description="Helical" evidence="5">
    <location>
        <begin position="331"/>
        <end position="354"/>
    </location>
</feature>
<feature type="transmembrane region" description="Helical" evidence="5">
    <location>
        <begin position="94"/>
        <end position="113"/>
    </location>
</feature>
<dbReference type="CDD" id="cd03682">
    <property type="entry name" value="ClC_sycA_like"/>
    <property type="match status" value="1"/>
</dbReference>
<gene>
    <name evidence="6" type="ORF">AKK44_03140</name>
</gene>
<dbReference type="GO" id="GO:0015108">
    <property type="term" value="F:chloride transmembrane transporter activity"/>
    <property type="evidence" value="ECO:0007669"/>
    <property type="project" value="InterPro"/>
</dbReference>
<evidence type="ECO:0000313" key="7">
    <source>
        <dbReference type="Proteomes" id="UP000049578"/>
    </source>
</evidence>
<evidence type="ECO:0000256" key="3">
    <source>
        <dbReference type="ARBA" id="ARBA00022989"/>
    </source>
</evidence>
<dbReference type="AlphaFoldDB" id="A0A0P6S686"/>
<evidence type="ECO:0000313" key="6">
    <source>
        <dbReference type="EMBL" id="KPJ22662.1"/>
    </source>
</evidence>
<dbReference type="InterPro" id="IPR050368">
    <property type="entry name" value="ClC-type_chloride_channel"/>
</dbReference>
<dbReference type="Proteomes" id="UP000049578">
    <property type="component" value="Unassembled WGS sequence"/>
</dbReference>
<evidence type="ECO:0000256" key="1">
    <source>
        <dbReference type="ARBA" id="ARBA00004141"/>
    </source>
</evidence>
<keyword evidence="2 5" id="KW-0812">Transmembrane</keyword>
<dbReference type="GO" id="GO:0016020">
    <property type="term" value="C:membrane"/>
    <property type="evidence" value="ECO:0007669"/>
    <property type="project" value="UniProtKB-SubCell"/>
</dbReference>
<dbReference type="PANTHER" id="PTHR43427">
    <property type="entry name" value="CHLORIDE CHANNEL PROTEIN CLC-E"/>
    <property type="match status" value="1"/>
</dbReference>
<dbReference type="PRINTS" id="PR00762">
    <property type="entry name" value="CLCHANNEL"/>
</dbReference>
<protein>
    <submittedName>
        <fullName evidence="6">Voltage-gated chloride channel protein</fullName>
    </submittedName>
</protein>
<feature type="transmembrane region" description="Helical" evidence="5">
    <location>
        <begin position="301"/>
        <end position="319"/>
    </location>
</feature>
<dbReference type="InterPro" id="IPR014743">
    <property type="entry name" value="Cl-channel_core"/>
</dbReference>
<dbReference type="Gene3D" id="1.10.3080.10">
    <property type="entry name" value="Clc chloride channel"/>
    <property type="match status" value="1"/>
</dbReference>
<organism evidence="6 7">
    <name type="scientific">Streptococcus phocae</name>
    <dbReference type="NCBI Taxonomy" id="119224"/>
    <lineage>
        <taxon>Bacteria</taxon>
        <taxon>Bacillati</taxon>
        <taxon>Bacillota</taxon>
        <taxon>Bacilli</taxon>
        <taxon>Lactobacillales</taxon>
        <taxon>Streptococcaceae</taxon>
        <taxon>Streptococcus</taxon>
    </lineage>
</organism>
<feature type="transmembrane region" description="Helical" evidence="5">
    <location>
        <begin position="17"/>
        <end position="37"/>
    </location>
</feature>
<feature type="transmembrane region" description="Helical" evidence="5">
    <location>
        <begin position="52"/>
        <end position="73"/>
    </location>
</feature>
<proteinExistence type="predicted"/>
<dbReference type="PANTHER" id="PTHR43427:SF12">
    <property type="entry name" value="CHLORIDE TRANSPORTER"/>
    <property type="match status" value="1"/>
</dbReference>
<dbReference type="STRING" id="119224.AKK44_03140"/>
<feature type="transmembrane region" description="Helical" evidence="5">
    <location>
        <begin position="146"/>
        <end position="171"/>
    </location>
</feature>
<dbReference type="RefSeq" id="WP_054278477.1">
    <property type="nucleotide sequence ID" value="NZ_LHQM01000010.1"/>
</dbReference>
<reference evidence="6 7" key="1">
    <citation type="submission" date="2015-08" db="EMBL/GenBank/DDBJ databases">
        <title>Genome sequence of Streptococcus phocae subsp. phocae ATCC 51973T isolated from liver specimen obtained from seal.</title>
        <authorList>
            <person name="Avendano-Herrera R."/>
        </authorList>
    </citation>
    <scope>NUCLEOTIDE SEQUENCE [LARGE SCALE GENOMIC DNA]</scope>
    <source>
        <strain evidence="6 7">ATCC 51973</strain>
    </source>
</reference>
<evidence type="ECO:0000256" key="4">
    <source>
        <dbReference type="ARBA" id="ARBA00023136"/>
    </source>
</evidence>